<accession>A0ABS1XML0</accession>
<comment type="caution">
    <text evidence="2">The sequence shown here is derived from an EMBL/GenBank/DDBJ whole genome shotgun (WGS) entry which is preliminary data.</text>
</comment>
<sequence>MRSIADFKRAATPGSRWMCINRTFPMVSGLRTITAGKTVLHYDAVKADGKTVRNGRLEWPKSTECRIDGDSVHFLPGGSDTDRISHTWTLLPDDAPAEALRPPRFIAAHPLNHDHQGPSDTPWCIFDTERARVVSTAGPDADGDGDGAYFATQADAETAIAKLAPPADPEGTTAHGWGVTPPAGDWAYEVDDPGVVYGAGPWPFHWEGRLASVRLAPNTAYQSWSHEYVTVWPGHVADQASTDLNLYVRKQGMNAMIWRCHGVTFDLLAGTFTVPDRCPPSLRGQAEAKAQRILDLIVTARAERDMYVRPWTAHDRYNAEQAAQNGKEPCGRERREQPLPVADRSLPTEVHTVRQGDDFWQRVGPDEWLSACRAGVGPRPCFHRADTPTMLLFGPATTVPSWPVDELQRIAAALVGQQVTIRAGIPGTGGTVLHVQQAEGGFLYGKVERPARWATGYPLVAVHLTETGLLPDRPRPGMTDRAGQPIAVGDLVNEYTSGRIGPEPAGWLVGTVRVVAVNEPEGVLFTDRYAGRGLAEAVAFPADVERVDQAAAAKSQVQIVSNGVTAPLVRITKTEARKRWAANDYVAVTNDRYDDGHPGFAMLPSAMLEDFPTFDAMVAASVDGRRPSALHFSKPDPAVLDGDGLALEAKRVVRQFQRYTSEQRADRAASRGLGHRQKAALGEWFYTHPDLPGLAFDSRKRAAEIAHKKKLGQQPATGVQVVSGPHAPSPTVRHCDVGGEALPGNARWWLVTAPGRGWEANHGASCATHISLTDAASAAEPAARSPHGDAAAAAAAGQAADDEMQDPRGQLLDQMALDLPAQS</sequence>
<proteinExistence type="predicted"/>
<name>A0ABS1XML0_9ACTN</name>
<reference evidence="2 3" key="1">
    <citation type="submission" date="2021-01" db="EMBL/GenBank/DDBJ databases">
        <title>Draft genome sequence of Micromonospora sp. strain STR1_7.</title>
        <authorList>
            <person name="Karlyshev A."/>
            <person name="Jawad R."/>
        </authorList>
    </citation>
    <scope>NUCLEOTIDE SEQUENCE [LARGE SCALE GENOMIC DNA]</scope>
    <source>
        <strain evidence="2 3">STR1-7</strain>
    </source>
</reference>
<organism evidence="2 3">
    <name type="scientific">Micromonospora parastrephiae</name>
    <dbReference type="NCBI Taxonomy" id="2806101"/>
    <lineage>
        <taxon>Bacteria</taxon>
        <taxon>Bacillati</taxon>
        <taxon>Actinomycetota</taxon>
        <taxon>Actinomycetes</taxon>
        <taxon>Micromonosporales</taxon>
        <taxon>Micromonosporaceae</taxon>
        <taxon>Micromonospora</taxon>
    </lineage>
</organism>
<protein>
    <submittedName>
        <fullName evidence="2">Uncharacterized protein</fullName>
    </submittedName>
</protein>
<evidence type="ECO:0000313" key="3">
    <source>
        <dbReference type="Proteomes" id="UP000601027"/>
    </source>
</evidence>
<dbReference type="RefSeq" id="WP_203172977.1">
    <property type="nucleotide sequence ID" value="NZ_JAEVHM010000001.1"/>
</dbReference>
<evidence type="ECO:0000313" key="2">
    <source>
        <dbReference type="EMBL" id="MBM0230505.1"/>
    </source>
</evidence>
<feature type="region of interest" description="Disordered" evidence="1">
    <location>
        <begin position="777"/>
        <end position="823"/>
    </location>
</feature>
<feature type="compositionally biased region" description="Low complexity" evidence="1">
    <location>
        <begin position="777"/>
        <end position="799"/>
    </location>
</feature>
<dbReference type="Proteomes" id="UP000601027">
    <property type="component" value="Unassembled WGS sequence"/>
</dbReference>
<keyword evidence="3" id="KW-1185">Reference proteome</keyword>
<evidence type="ECO:0000256" key="1">
    <source>
        <dbReference type="SAM" id="MobiDB-lite"/>
    </source>
</evidence>
<gene>
    <name evidence="2" type="ORF">JNW91_00620</name>
</gene>
<dbReference type="EMBL" id="JAEVHM010000001">
    <property type="protein sequence ID" value="MBM0230505.1"/>
    <property type="molecule type" value="Genomic_DNA"/>
</dbReference>